<sequence length="129" mass="14916">MSSSNYYFIENRDPSNDPNVDLDFGNDILYKELTGDELDKYKTYQVVANVKPAKTRKRVQLRANKDKNDSGNSIYILFIVLVVGLVLFWYFYGSRSSEKQQNILDTYPDQPELTMLSPDVGMELRLGKM</sequence>
<reference evidence="2 3" key="1">
    <citation type="submission" date="2018-10" db="EMBL/GenBank/DDBJ databases">
        <authorList>
            <consortium name="IHU Genomes"/>
        </authorList>
    </citation>
    <scope>NUCLEOTIDE SEQUENCE [LARGE SCALE GENOMIC DNA]</scope>
    <source>
        <strain evidence="2 3">A1</strain>
    </source>
</reference>
<gene>
    <name evidence="2" type="ORF">YASMINEVIRUS_928</name>
</gene>
<evidence type="ECO:0000313" key="2">
    <source>
        <dbReference type="EMBL" id="VBB18465.1"/>
    </source>
</evidence>
<keyword evidence="1" id="KW-1133">Transmembrane helix</keyword>
<dbReference type="EMBL" id="UPSH01000001">
    <property type="protein sequence ID" value="VBB18465.1"/>
    <property type="molecule type" value="Genomic_DNA"/>
</dbReference>
<evidence type="ECO:0000256" key="1">
    <source>
        <dbReference type="SAM" id="Phobius"/>
    </source>
</evidence>
<keyword evidence="3" id="KW-1185">Reference proteome</keyword>
<proteinExistence type="predicted"/>
<keyword evidence="1" id="KW-0472">Membrane</keyword>
<name>A0A5K0U9L2_9VIRU</name>
<comment type="caution">
    <text evidence="2">The sequence shown here is derived from an EMBL/GenBank/DDBJ whole genome shotgun (WGS) entry which is preliminary data.</text>
</comment>
<dbReference type="Proteomes" id="UP000594342">
    <property type="component" value="Unassembled WGS sequence"/>
</dbReference>
<protein>
    <submittedName>
        <fullName evidence="2">Uncharacterized protein</fullName>
    </submittedName>
</protein>
<keyword evidence="1" id="KW-0812">Transmembrane</keyword>
<evidence type="ECO:0000313" key="3">
    <source>
        <dbReference type="Proteomes" id="UP000594342"/>
    </source>
</evidence>
<organism evidence="2 3">
    <name type="scientific">Yasminevirus sp. GU-2018</name>
    <dbReference type="NCBI Taxonomy" id="2420051"/>
    <lineage>
        <taxon>Viruses</taxon>
        <taxon>Varidnaviria</taxon>
        <taxon>Bamfordvirae</taxon>
        <taxon>Nucleocytoviricota</taxon>
        <taxon>Megaviricetes</taxon>
        <taxon>Imitervirales</taxon>
        <taxon>Mimiviridae</taxon>
        <taxon>Klosneuvirinae</taxon>
        <taxon>Yasminevirus</taxon>
        <taxon>Yasminevirus saudimassiliense</taxon>
    </lineage>
</organism>
<accession>A0A5K0U9L2</accession>
<feature type="transmembrane region" description="Helical" evidence="1">
    <location>
        <begin position="74"/>
        <end position="92"/>
    </location>
</feature>